<evidence type="ECO:0000313" key="2">
    <source>
        <dbReference type="Proteomes" id="UP000503640"/>
    </source>
</evidence>
<sequence>MTSTTVLLLALVATAPPRGGAPARPAPTASSGAAVLRAKRAFRTALDLCAPPGRCEAGTKAADPEYVNLLKESEKKFMDACQACAPAEKCDAEAQRLREGKRSPGAAPCE</sequence>
<reference evidence="2" key="1">
    <citation type="journal article" date="2020" name="Appl. Environ. Microbiol.">
        <title>Diazotrophic Anaeromyxobacter Isolates from Soils.</title>
        <authorList>
            <person name="Masuda Y."/>
            <person name="Yamanaka H."/>
            <person name="Xu Z.X."/>
            <person name="Shiratori Y."/>
            <person name="Aono T."/>
            <person name="Amachi S."/>
            <person name="Senoo K."/>
            <person name="Itoh H."/>
        </authorList>
    </citation>
    <scope>NUCLEOTIDE SEQUENCE [LARGE SCALE GENOMIC DNA]</scope>
    <source>
        <strain evidence="2">R267</strain>
    </source>
</reference>
<dbReference type="AlphaFoldDB" id="A0A7I9VLJ7"/>
<evidence type="ECO:0000313" key="1">
    <source>
        <dbReference type="EMBL" id="GEJ57068.1"/>
    </source>
</evidence>
<protein>
    <submittedName>
        <fullName evidence="1">Uncharacterized protein</fullName>
    </submittedName>
</protein>
<gene>
    <name evidence="1" type="ORF">AMYX_18090</name>
</gene>
<keyword evidence="2" id="KW-1185">Reference proteome</keyword>
<accession>A0A7I9VLJ7</accession>
<dbReference type="RefSeq" id="WP_176064560.1">
    <property type="nucleotide sequence ID" value="NZ_BJTG01000004.1"/>
</dbReference>
<name>A0A7I9VLJ7_9BACT</name>
<proteinExistence type="predicted"/>
<dbReference type="EMBL" id="BJTG01000004">
    <property type="protein sequence ID" value="GEJ57068.1"/>
    <property type="molecule type" value="Genomic_DNA"/>
</dbReference>
<comment type="caution">
    <text evidence="1">The sequence shown here is derived from an EMBL/GenBank/DDBJ whole genome shotgun (WGS) entry which is preliminary data.</text>
</comment>
<organism evidence="1 2">
    <name type="scientific">Anaeromyxobacter diazotrophicus</name>
    <dbReference type="NCBI Taxonomy" id="2590199"/>
    <lineage>
        <taxon>Bacteria</taxon>
        <taxon>Pseudomonadati</taxon>
        <taxon>Myxococcota</taxon>
        <taxon>Myxococcia</taxon>
        <taxon>Myxococcales</taxon>
        <taxon>Cystobacterineae</taxon>
        <taxon>Anaeromyxobacteraceae</taxon>
        <taxon>Anaeromyxobacter</taxon>
    </lineage>
</organism>
<dbReference type="Proteomes" id="UP000503640">
    <property type="component" value="Unassembled WGS sequence"/>
</dbReference>